<evidence type="ECO:0000256" key="5">
    <source>
        <dbReference type="PROSITE-ProRule" id="PRU00169"/>
    </source>
</evidence>
<dbReference type="InterPro" id="IPR005158">
    <property type="entry name" value="BTAD"/>
</dbReference>
<feature type="modified residue" description="4-aspartylphosphate" evidence="5">
    <location>
        <position position="53"/>
    </location>
</feature>
<gene>
    <name evidence="7" type="ORF">FE784_34675</name>
</gene>
<comment type="caution">
    <text evidence="7">The sequence shown here is derived from an EMBL/GenBank/DDBJ whole genome shotgun (WGS) entry which is preliminary data.</text>
</comment>
<dbReference type="SUPFAM" id="SSF52172">
    <property type="entry name" value="CheY-like"/>
    <property type="match status" value="1"/>
</dbReference>
<dbReference type="Gene3D" id="1.25.40.10">
    <property type="entry name" value="Tetratricopeptide repeat domain"/>
    <property type="match status" value="1"/>
</dbReference>
<sequence>MKAILIDDEKPALLHLERLLDSDGRIRVTGKFTSAREGLDHLLADKAEIVFLDIEMPEMNGLEAAEYISQIDRNIMIVYTTAYSEYAIEAFELNALDYLLKPIHPDRLSKTVERVAVYDQHKASRIEAVKPDDPQVVCFKRLMLADSSGSGGKLRWRTMKAQELFAILLHHKGRWIDRGLLLDTMWPDVESDKAVTYLHTSISQVRKVLKDWGVEAAVEYAQESYRLFAEGIVTDVEKFEREVGDNPVITEQNREHYERVLELYRGDYLEEHDYSWAKPRSGELLERFAVLAKAIADYEMKHGNERQALRSLVLLQEKDPYSEEVCRLVLTAYAGIGDFVSLKACYEAFAHVLKKELGLEPEPQTKRLYEQLMRKRD</sequence>
<dbReference type="GO" id="GO:0003677">
    <property type="term" value="F:DNA binding"/>
    <property type="evidence" value="ECO:0007669"/>
    <property type="project" value="UniProtKB-KW"/>
</dbReference>
<dbReference type="InterPro" id="IPR001789">
    <property type="entry name" value="Sig_transdc_resp-reg_receiver"/>
</dbReference>
<keyword evidence="4" id="KW-0804">Transcription</keyword>
<evidence type="ECO:0000313" key="7">
    <source>
        <dbReference type="EMBL" id="TNJ61227.1"/>
    </source>
</evidence>
<dbReference type="GO" id="GO:0000160">
    <property type="term" value="P:phosphorelay signal transduction system"/>
    <property type="evidence" value="ECO:0007669"/>
    <property type="project" value="UniProtKB-KW"/>
</dbReference>
<dbReference type="AlphaFoldDB" id="A0A5C4SYA2"/>
<dbReference type="Pfam" id="PF03704">
    <property type="entry name" value="BTAD"/>
    <property type="match status" value="1"/>
</dbReference>
<dbReference type="Gene3D" id="1.10.10.10">
    <property type="entry name" value="Winged helix-like DNA-binding domain superfamily/Winged helix DNA-binding domain"/>
    <property type="match status" value="1"/>
</dbReference>
<dbReference type="SMART" id="SM00448">
    <property type="entry name" value="REC"/>
    <property type="match status" value="1"/>
</dbReference>
<evidence type="ECO:0000256" key="4">
    <source>
        <dbReference type="ARBA" id="ARBA00023163"/>
    </source>
</evidence>
<dbReference type="InterPro" id="IPR051677">
    <property type="entry name" value="AfsR-DnrI-RedD_regulator"/>
</dbReference>
<evidence type="ECO:0000313" key="8">
    <source>
        <dbReference type="Proteomes" id="UP000307943"/>
    </source>
</evidence>
<keyword evidence="8" id="KW-1185">Reference proteome</keyword>
<dbReference type="Proteomes" id="UP000307943">
    <property type="component" value="Unassembled WGS sequence"/>
</dbReference>
<keyword evidence="2" id="KW-0805">Transcription regulation</keyword>
<evidence type="ECO:0000256" key="3">
    <source>
        <dbReference type="ARBA" id="ARBA00023125"/>
    </source>
</evidence>
<evidence type="ECO:0000256" key="2">
    <source>
        <dbReference type="ARBA" id="ARBA00023015"/>
    </source>
</evidence>
<dbReference type="PANTHER" id="PTHR35807:SF1">
    <property type="entry name" value="TRANSCRIPTIONAL REGULATOR REDD"/>
    <property type="match status" value="1"/>
</dbReference>
<dbReference type="RefSeq" id="WP_139606834.1">
    <property type="nucleotide sequence ID" value="NZ_VDCQ01000076.1"/>
</dbReference>
<dbReference type="PROSITE" id="PS50110">
    <property type="entry name" value="RESPONSE_REGULATORY"/>
    <property type="match status" value="1"/>
</dbReference>
<dbReference type="OrthoDB" id="3190595at2"/>
<reference evidence="7 8" key="1">
    <citation type="submission" date="2019-05" db="EMBL/GenBank/DDBJ databases">
        <title>We sequenced the genome of Paenibacillus hemerocallicola KCTC 33185 for further insight into its adaptation and study the phylogeny of Paenibacillus.</title>
        <authorList>
            <person name="Narsing Rao M.P."/>
        </authorList>
    </citation>
    <scope>NUCLEOTIDE SEQUENCE [LARGE SCALE GENOMIC DNA]</scope>
    <source>
        <strain evidence="7 8">KCTC 33185</strain>
    </source>
</reference>
<dbReference type="InterPro" id="IPR016032">
    <property type="entry name" value="Sig_transdc_resp-reg_C-effctor"/>
</dbReference>
<dbReference type="InterPro" id="IPR011006">
    <property type="entry name" value="CheY-like_superfamily"/>
</dbReference>
<dbReference type="InterPro" id="IPR036388">
    <property type="entry name" value="WH-like_DNA-bd_sf"/>
</dbReference>
<dbReference type="SMART" id="SM01043">
    <property type="entry name" value="BTAD"/>
    <property type="match status" value="1"/>
</dbReference>
<feature type="domain" description="Response regulatory" evidence="6">
    <location>
        <begin position="2"/>
        <end position="116"/>
    </location>
</feature>
<organism evidence="7 8">
    <name type="scientific">Paenibacillus hemerocallicola</name>
    <dbReference type="NCBI Taxonomy" id="1172614"/>
    <lineage>
        <taxon>Bacteria</taxon>
        <taxon>Bacillati</taxon>
        <taxon>Bacillota</taxon>
        <taxon>Bacilli</taxon>
        <taxon>Bacillales</taxon>
        <taxon>Paenibacillaceae</taxon>
        <taxon>Paenibacillus</taxon>
    </lineage>
</organism>
<dbReference type="PANTHER" id="PTHR35807">
    <property type="entry name" value="TRANSCRIPTIONAL REGULATOR REDD-RELATED"/>
    <property type="match status" value="1"/>
</dbReference>
<dbReference type="EMBL" id="VDCQ01000076">
    <property type="protein sequence ID" value="TNJ61227.1"/>
    <property type="molecule type" value="Genomic_DNA"/>
</dbReference>
<dbReference type="Pfam" id="PF00072">
    <property type="entry name" value="Response_reg"/>
    <property type="match status" value="1"/>
</dbReference>
<keyword evidence="3" id="KW-0238">DNA-binding</keyword>
<dbReference type="SUPFAM" id="SSF46894">
    <property type="entry name" value="C-terminal effector domain of the bipartite response regulators"/>
    <property type="match status" value="1"/>
</dbReference>
<dbReference type="InterPro" id="IPR011990">
    <property type="entry name" value="TPR-like_helical_dom_sf"/>
</dbReference>
<keyword evidence="1" id="KW-0902">Two-component regulatory system</keyword>
<keyword evidence="5" id="KW-0597">Phosphoprotein</keyword>
<protein>
    <submittedName>
        <fullName evidence="7">Response regulator</fullName>
    </submittedName>
</protein>
<dbReference type="SUPFAM" id="SSF48452">
    <property type="entry name" value="TPR-like"/>
    <property type="match status" value="1"/>
</dbReference>
<dbReference type="Gene3D" id="3.40.50.2300">
    <property type="match status" value="1"/>
</dbReference>
<evidence type="ECO:0000256" key="1">
    <source>
        <dbReference type="ARBA" id="ARBA00023012"/>
    </source>
</evidence>
<evidence type="ECO:0000259" key="6">
    <source>
        <dbReference type="PROSITE" id="PS50110"/>
    </source>
</evidence>
<dbReference type="GO" id="GO:0006355">
    <property type="term" value="P:regulation of DNA-templated transcription"/>
    <property type="evidence" value="ECO:0007669"/>
    <property type="project" value="InterPro"/>
</dbReference>
<name>A0A5C4SYA2_9BACL</name>
<proteinExistence type="predicted"/>
<accession>A0A5C4SYA2</accession>